<comment type="caution">
    <text evidence="3">The sequence shown here is derived from an EMBL/GenBank/DDBJ whole genome shotgun (WGS) entry which is preliminary data.</text>
</comment>
<dbReference type="AlphaFoldDB" id="A0A2R6NIJ6"/>
<protein>
    <submittedName>
        <fullName evidence="3">Uncharacterized protein</fullName>
    </submittedName>
</protein>
<dbReference type="PANTHER" id="PTHR39466">
    <property type="entry name" value="RGS DOMAIN-CONTAINING PROTEIN"/>
    <property type="match status" value="1"/>
</dbReference>
<feature type="region of interest" description="Disordered" evidence="1">
    <location>
        <begin position="554"/>
        <end position="576"/>
    </location>
</feature>
<evidence type="ECO:0000313" key="4">
    <source>
        <dbReference type="Proteomes" id="UP000186601"/>
    </source>
</evidence>
<feature type="region of interest" description="Disordered" evidence="1">
    <location>
        <begin position="193"/>
        <end position="224"/>
    </location>
</feature>
<dbReference type="Proteomes" id="UP000186601">
    <property type="component" value="Unassembled WGS sequence"/>
</dbReference>
<evidence type="ECO:0000313" key="3">
    <source>
        <dbReference type="EMBL" id="PSR72088.1"/>
    </source>
</evidence>
<keyword evidence="2" id="KW-1133">Transmembrane helix</keyword>
<evidence type="ECO:0000256" key="1">
    <source>
        <dbReference type="SAM" id="MobiDB-lite"/>
    </source>
</evidence>
<keyword evidence="2" id="KW-0812">Transmembrane</keyword>
<accession>A0A2R6NIJ6</accession>
<dbReference type="SUPFAM" id="SSF48097">
    <property type="entry name" value="Regulator of G-protein signaling, RGS"/>
    <property type="match status" value="1"/>
</dbReference>
<evidence type="ECO:0000256" key="2">
    <source>
        <dbReference type="SAM" id="Phobius"/>
    </source>
</evidence>
<dbReference type="PANTHER" id="PTHR39466:SF1">
    <property type="entry name" value="RGS DOMAIN-CONTAINING PROTEIN"/>
    <property type="match status" value="1"/>
</dbReference>
<dbReference type="InterPro" id="IPR036305">
    <property type="entry name" value="RGS_sf"/>
</dbReference>
<dbReference type="STRING" id="98765.A0A2R6NIJ6"/>
<gene>
    <name evidence="3" type="ORF">PHLCEN_2v12039</name>
</gene>
<reference evidence="3 4" key="1">
    <citation type="submission" date="2018-02" db="EMBL/GenBank/DDBJ databases">
        <title>Genome sequence of the basidiomycete white-rot fungus Phlebia centrifuga.</title>
        <authorList>
            <person name="Granchi Z."/>
            <person name="Peng M."/>
            <person name="de Vries R.P."/>
            <person name="Hilden K."/>
            <person name="Makela M.R."/>
            <person name="Grigoriev I."/>
            <person name="Riley R."/>
        </authorList>
    </citation>
    <scope>NUCLEOTIDE SEQUENCE [LARGE SCALE GENOMIC DNA]</scope>
    <source>
        <strain evidence="3 4">FBCC195</strain>
    </source>
</reference>
<feature type="transmembrane region" description="Helical" evidence="2">
    <location>
        <begin position="659"/>
        <end position="677"/>
    </location>
</feature>
<feature type="compositionally biased region" description="Low complexity" evidence="1">
    <location>
        <begin position="196"/>
        <end position="224"/>
    </location>
</feature>
<proteinExistence type="predicted"/>
<keyword evidence="2" id="KW-0472">Membrane</keyword>
<organism evidence="3 4">
    <name type="scientific">Hermanssonia centrifuga</name>
    <dbReference type="NCBI Taxonomy" id="98765"/>
    <lineage>
        <taxon>Eukaryota</taxon>
        <taxon>Fungi</taxon>
        <taxon>Dikarya</taxon>
        <taxon>Basidiomycota</taxon>
        <taxon>Agaricomycotina</taxon>
        <taxon>Agaricomycetes</taxon>
        <taxon>Polyporales</taxon>
        <taxon>Meruliaceae</taxon>
        <taxon>Hermanssonia</taxon>
    </lineage>
</organism>
<sequence length="681" mass="75179">MCRMLSILSFEGVGILKTILAWAREPNTKRDDHCRQLEECLAHPLHPHVAPHPPAPFGQLSPLCVVEGGGKSRDYRRRFFSLPLAQQKLSPGPGVKDFGFALPTPARTARRVERGNGLEFMRAESGRGFVDMEKREALGTTRMTDGETLYPTGTSSTLLLSHSPSRSTTSTLVSIPKGLFTTFSRPCRHAQRRAPLSHPSLTISTTHSHTSTLPTASSSLPISPLTSPSIPHGSHITASPASQPFRAELTAIAQTFLDPSSPHAITLPSLLLSRIMVDLVTNTHPDVLLPAYEHAYDALLTGSLGAFLEEGKTNTNWEKRLYWWAYGITTVIVGWVIVLACLFAEDRGVRRAWRLWAVPFMCLGSMQMYSAYRGFCSQVWGRGGTQLRPWELVPVSQDSTAAGNSINASTARSDVNDDRIGDFASEEDKDKETDVEHVEMAELHDHDVSSQFAQVREEHRVPRLHSVPPPRSFARNVHQPEDTEAMHSEPLRTVPPFALDLSGMDTDIARPTSYSSLATSHVFKDVYAGRGGQSTASPLQASFNALLPVSEDGYRDSWGPPSPPVSSSSPFSEHRTNAAPRYDSDYAFTSFPPDKPTSRFIIPLSVRQKIFPGGTDRNHENMVRMASLDMSTRAKMFGPERVVLDPRIRAVHRRVMKDILMAGWVCGIVLTVVVLVLPGRR</sequence>
<dbReference type="EMBL" id="MLYV02001220">
    <property type="protein sequence ID" value="PSR72088.1"/>
    <property type="molecule type" value="Genomic_DNA"/>
</dbReference>
<dbReference type="OrthoDB" id="3232309at2759"/>
<keyword evidence="4" id="KW-1185">Reference proteome</keyword>
<name>A0A2R6NIJ6_9APHY</name>
<feature type="transmembrane region" description="Helical" evidence="2">
    <location>
        <begin position="321"/>
        <end position="343"/>
    </location>
</feature>